<sequence>MHGVPFQNPVAAGKQCLFSAKFARIFPFLKPVDLGHCVKGCLCTALGEARKKSFTMKRQATGSLKLQLRVIGPCRSLDCRQTSRARLHVFKTCPAAVRREQTARQQELGWKSCC</sequence>
<dbReference type="EMBL" id="JAWDGP010003682">
    <property type="protein sequence ID" value="KAK3771797.1"/>
    <property type="molecule type" value="Genomic_DNA"/>
</dbReference>
<gene>
    <name evidence="1" type="ORF">RRG08_066540</name>
</gene>
<keyword evidence="2" id="KW-1185">Reference proteome</keyword>
<dbReference type="Proteomes" id="UP001283361">
    <property type="component" value="Unassembled WGS sequence"/>
</dbReference>
<comment type="caution">
    <text evidence="1">The sequence shown here is derived from an EMBL/GenBank/DDBJ whole genome shotgun (WGS) entry which is preliminary data.</text>
</comment>
<protein>
    <submittedName>
        <fullName evidence="1">Uncharacterized protein</fullName>
    </submittedName>
</protein>
<organism evidence="1 2">
    <name type="scientific">Elysia crispata</name>
    <name type="common">lettuce slug</name>
    <dbReference type="NCBI Taxonomy" id="231223"/>
    <lineage>
        <taxon>Eukaryota</taxon>
        <taxon>Metazoa</taxon>
        <taxon>Spiralia</taxon>
        <taxon>Lophotrochozoa</taxon>
        <taxon>Mollusca</taxon>
        <taxon>Gastropoda</taxon>
        <taxon>Heterobranchia</taxon>
        <taxon>Euthyneura</taxon>
        <taxon>Panpulmonata</taxon>
        <taxon>Sacoglossa</taxon>
        <taxon>Placobranchoidea</taxon>
        <taxon>Plakobranchidae</taxon>
        <taxon>Elysia</taxon>
    </lineage>
</organism>
<evidence type="ECO:0000313" key="2">
    <source>
        <dbReference type="Proteomes" id="UP001283361"/>
    </source>
</evidence>
<dbReference type="AlphaFoldDB" id="A0AAE1DII8"/>
<evidence type="ECO:0000313" key="1">
    <source>
        <dbReference type="EMBL" id="KAK3771797.1"/>
    </source>
</evidence>
<proteinExistence type="predicted"/>
<accession>A0AAE1DII8</accession>
<reference evidence="1" key="1">
    <citation type="journal article" date="2023" name="G3 (Bethesda)">
        <title>A reference genome for the long-term kleptoplast-retaining sea slug Elysia crispata morphotype clarki.</title>
        <authorList>
            <person name="Eastman K.E."/>
            <person name="Pendleton A.L."/>
            <person name="Shaikh M.A."/>
            <person name="Suttiyut T."/>
            <person name="Ogas R."/>
            <person name="Tomko P."/>
            <person name="Gavelis G."/>
            <person name="Widhalm J.R."/>
            <person name="Wisecaver J.H."/>
        </authorList>
    </citation>
    <scope>NUCLEOTIDE SEQUENCE</scope>
    <source>
        <strain evidence="1">ECLA1</strain>
    </source>
</reference>
<name>A0AAE1DII8_9GAST</name>